<dbReference type="SUPFAM" id="SSF48403">
    <property type="entry name" value="Ankyrin repeat"/>
    <property type="match status" value="2"/>
</dbReference>
<reference evidence="4" key="1">
    <citation type="submission" date="2022-08" db="UniProtKB">
        <authorList>
            <consortium name="EnsemblMetazoa"/>
        </authorList>
    </citation>
    <scope>IDENTIFICATION</scope>
</reference>
<protein>
    <recommendedName>
        <fullName evidence="5">ANK_REP_REGION domain-containing protein</fullName>
    </recommendedName>
</protein>
<evidence type="ECO:0000256" key="1">
    <source>
        <dbReference type="ARBA" id="ARBA00022737"/>
    </source>
</evidence>
<dbReference type="VEuPathDB" id="VectorBase:ACON2_030278"/>
<dbReference type="Gene3D" id="1.25.40.20">
    <property type="entry name" value="Ankyrin repeat-containing domain"/>
    <property type="match status" value="3"/>
</dbReference>
<dbReference type="InterPro" id="IPR036770">
    <property type="entry name" value="Ankyrin_rpt-contain_sf"/>
</dbReference>
<evidence type="ECO:0000256" key="2">
    <source>
        <dbReference type="ARBA" id="ARBA00023043"/>
    </source>
</evidence>
<dbReference type="PROSITE" id="PS50297">
    <property type="entry name" value="ANK_REP_REGION"/>
    <property type="match status" value="2"/>
</dbReference>
<dbReference type="PANTHER" id="PTHR24198">
    <property type="entry name" value="ANKYRIN REPEAT AND PROTEIN KINASE DOMAIN-CONTAINING PROTEIN"/>
    <property type="match status" value="1"/>
</dbReference>
<evidence type="ECO:0000313" key="4">
    <source>
        <dbReference type="EnsemblMetazoa" id="ACOM041764-PA.1"/>
    </source>
</evidence>
<name>A0A8W7Q3C4_ANOCL</name>
<dbReference type="PANTHER" id="PTHR24198:SF165">
    <property type="entry name" value="ANKYRIN REPEAT-CONTAINING PROTEIN-RELATED"/>
    <property type="match status" value="1"/>
</dbReference>
<dbReference type="PROSITE" id="PS50088">
    <property type="entry name" value="ANK_REPEAT"/>
    <property type="match status" value="2"/>
</dbReference>
<sequence>MQTAILGGNVDQLKEIFTRNSNDADCHAQLSRAYAELKHRNIPLSDEMIHFVEYELVKASYRNAAIAYQGGESSSTTKSMDVAQQRIAHMVKCIDLIVCQHQVDSYTDVDDLLVLRLRHVYAHVFFLKTHLRKLPLLQMQFCIAVFLKLVTGQAINGFEIYAFTIDIVQQALKAQYEKTIDWDHRKRSRATFKELYETYYIMKQHFSIRKVLKYIDGIREDACSDPPHMHRPIPSPVRIRAIKRTLQVIGEMIKSTRESPNITVKLDRILQLITSEVLAERTKDLRQFFSHGYSLAKLELEAESCDQIGLLRIDVIRAENATLGRTIDDFFLLESYIRQPSSSLERVRQIADWILSRTELAKRHKLVQKTDLMYARELLAHLQMGETDETRRYMWGAIWTRLAKEQFSGLDTLLGRTEQRSDVALDVTVKTMQSLNLPLDDDEYVQFVNRRLAKSYYQNVFVLDNKYRRLREPESNVANLLLMSRTCLDREVVSVALEGNPDRFIAQLLDYRPNGLNLFYLLINYFHDTELIKKIEILIGSPQVFCARLALKYGLIDAVQALWQKTSEDAMKQLMSTELSSIFVRHSATFVQQLLRLLPSEWFLDLKDHLGNTVLHWAVLRGDLELLQFVMLRYKNLLKAKNAFGDLPLLIAVRYHDDVIAEMLLDHGADPWIEPKVVQTVAMRNGCQLLDRFPADIGRIVAAQMDAFLNNPLRAAIEENNYELFLTLHLQFGYDVQRGELLHLAARLNRIHFLRYLLANDNIDRNFSVDSISSEYCFTPFMVACATGHYEAAQLLLQNGANGLFQNENNYTAWHCAVHGGKRSILSLVLSIPHLDVNTITKDKRSALSIAIDTDQTSYQINYLLTTAGVTVRPEHVLHACLLGKRDILKLLIDRQPDYLSATDFLQRSPLMIAVISNDRSMAQLLLERGADRNAKNILGMNCLHMAALNNLTNISKLLLDDAQVDHEAEDKFRRTPLVVALEAEHLTIAEQLIQRGARLQSAYNYRFQQHRNATLLHKFTIEKRPRMVEYLVKKLHFPTDLVDDDGKTADMIAGDSGEDGNN</sequence>
<organism evidence="4">
    <name type="scientific">Anopheles coluzzii</name>
    <name type="common">African malaria mosquito</name>
    <dbReference type="NCBI Taxonomy" id="1518534"/>
    <lineage>
        <taxon>Eukaryota</taxon>
        <taxon>Metazoa</taxon>
        <taxon>Ecdysozoa</taxon>
        <taxon>Arthropoda</taxon>
        <taxon>Hexapoda</taxon>
        <taxon>Insecta</taxon>
        <taxon>Pterygota</taxon>
        <taxon>Neoptera</taxon>
        <taxon>Endopterygota</taxon>
        <taxon>Diptera</taxon>
        <taxon>Nematocera</taxon>
        <taxon>Culicoidea</taxon>
        <taxon>Culicidae</taxon>
        <taxon>Anophelinae</taxon>
        <taxon>Anopheles</taxon>
    </lineage>
</organism>
<evidence type="ECO:0000256" key="3">
    <source>
        <dbReference type="PROSITE-ProRule" id="PRU00023"/>
    </source>
</evidence>
<dbReference type="EnsemblMetazoa" id="ACOM041764-RA">
    <property type="protein sequence ID" value="ACOM041764-PA.1"/>
    <property type="gene ID" value="ACOM041764"/>
</dbReference>
<keyword evidence="1" id="KW-0677">Repeat</keyword>
<dbReference type="Pfam" id="PF12796">
    <property type="entry name" value="Ank_2"/>
    <property type="match status" value="3"/>
</dbReference>
<accession>A0A8W7Q3C4</accession>
<feature type="repeat" description="ANK" evidence="3">
    <location>
        <begin position="776"/>
        <end position="808"/>
    </location>
</feature>
<dbReference type="SMART" id="SM00248">
    <property type="entry name" value="ANK"/>
    <property type="match status" value="9"/>
</dbReference>
<dbReference type="PRINTS" id="PR01415">
    <property type="entry name" value="ANKYRIN"/>
</dbReference>
<feature type="repeat" description="ANK" evidence="3">
    <location>
        <begin position="906"/>
        <end position="938"/>
    </location>
</feature>
<evidence type="ECO:0008006" key="5">
    <source>
        <dbReference type="Google" id="ProtNLM"/>
    </source>
</evidence>
<dbReference type="InterPro" id="IPR002110">
    <property type="entry name" value="Ankyrin_rpt"/>
</dbReference>
<proteinExistence type="predicted"/>
<dbReference type="AlphaFoldDB" id="A0A8W7Q3C4"/>
<keyword evidence="2 3" id="KW-0040">ANK repeat</keyword>
<dbReference type="Proteomes" id="UP000075882">
    <property type="component" value="Unassembled WGS sequence"/>
</dbReference>